<evidence type="ECO:0000313" key="3">
    <source>
        <dbReference type="EnsemblMetazoa" id="XP_038050792.1"/>
    </source>
</evidence>
<evidence type="ECO:0000313" key="4">
    <source>
        <dbReference type="Proteomes" id="UP000887568"/>
    </source>
</evidence>
<sequence length="231" mass="25911">MTVCRLRPVLAMLIISSWAARTFPSDVYPNPQEDLYRCGRRGRPSWVCDPDQVLSFNEAEDVNTALGNIRLETDCSCSNSALCSNHSSHGFSVAVAVMSFIPTTRAQLISASTYAKYLREHEWLYGNCQDDVVIVVSKHDKQVAASIGDTAAKKLTPRVLKDILSDTSDYFQNENFAAGLLEMIDRMRAAFENDYVVTPSFPVWTVVQMAMAALCVLICFFSMYICRRLYS</sequence>
<dbReference type="AlphaFoldDB" id="A0A913ZG68"/>
<organism evidence="3 4">
    <name type="scientific">Patiria miniata</name>
    <name type="common">Bat star</name>
    <name type="synonym">Asterina miniata</name>
    <dbReference type="NCBI Taxonomy" id="46514"/>
    <lineage>
        <taxon>Eukaryota</taxon>
        <taxon>Metazoa</taxon>
        <taxon>Echinodermata</taxon>
        <taxon>Eleutherozoa</taxon>
        <taxon>Asterozoa</taxon>
        <taxon>Asteroidea</taxon>
        <taxon>Valvatacea</taxon>
        <taxon>Valvatida</taxon>
        <taxon>Asterinidae</taxon>
        <taxon>Patiria</taxon>
    </lineage>
</organism>
<dbReference type="GeneID" id="119723947"/>
<evidence type="ECO:0000256" key="1">
    <source>
        <dbReference type="SAM" id="Phobius"/>
    </source>
</evidence>
<dbReference type="OrthoDB" id="8062037at2759"/>
<proteinExistence type="predicted"/>
<dbReference type="PANTHER" id="PTHR33748:SF5">
    <property type="entry name" value="GROUND-LIKE DOMAIN-CONTAINING PROTEIN"/>
    <property type="match status" value="1"/>
</dbReference>
<reference evidence="3" key="1">
    <citation type="submission" date="2022-11" db="UniProtKB">
        <authorList>
            <consortium name="EnsemblMetazoa"/>
        </authorList>
    </citation>
    <scope>IDENTIFICATION</scope>
</reference>
<dbReference type="Pfam" id="PF17175">
    <property type="entry name" value="MOLO1"/>
    <property type="match status" value="1"/>
</dbReference>
<evidence type="ECO:0000256" key="2">
    <source>
        <dbReference type="SAM" id="SignalP"/>
    </source>
</evidence>
<keyword evidence="1" id="KW-0472">Membrane</keyword>
<keyword evidence="1" id="KW-0812">Transmembrane</keyword>
<feature type="signal peptide" evidence="2">
    <location>
        <begin position="1"/>
        <end position="19"/>
    </location>
</feature>
<evidence type="ECO:0008006" key="5">
    <source>
        <dbReference type="Google" id="ProtNLM"/>
    </source>
</evidence>
<protein>
    <recommendedName>
        <fullName evidence="5">TPM domain-containing protein</fullName>
    </recommendedName>
</protein>
<feature type="chain" id="PRO_5036757468" description="TPM domain-containing protein" evidence="2">
    <location>
        <begin position="20"/>
        <end position="231"/>
    </location>
</feature>
<accession>A0A913ZG68</accession>
<dbReference type="EnsemblMetazoa" id="XM_038194864.1">
    <property type="protein sequence ID" value="XP_038050792.1"/>
    <property type="gene ID" value="LOC119723947"/>
</dbReference>
<keyword evidence="4" id="KW-1185">Reference proteome</keyword>
<name>A0A913ZG68_PATMI</name>
<feature type="transmembrane region" description="Helical" evidence="1">
    <location>
        <begin position="201"/>
        <end position="226"/>
    </location>
</feature>
<dbReference type="InterPro" id="IPR033438">
    <property type="entry name" value="MOLO1"/>
</dbReference>
<dbReference type="PANTHER" id="PTHR33748">
    <property type="entry name" value="PROTEIN CBG04600"/>
    <property type="match status" value="1"/>
</dbReference>
<dbReference type="Gene3D" id="3.10.310.50">
    <property type="match status" value="1"/>
</dbReference>
<keyword evidence="1" id="KW-1133">Transmembrane helix</keyword>
<keyword evidence="2" id="KW-0732">Signal</keyword>
<dbReference type="RefSeq" id="XP_038050792.1">
    <property type="nucleotide sequence ID" value="XM_038194864.1"/>
</dbReference>
<dbReference type="Proteomes" id="UP000887568">
    <property type="component" value="Unplaced"/>
</dbReference>
<dbReference type="GO" id="GO:0005892">
    <property type="term" value="C:acetylcholine-gated channel complex"/>
    <property type="evidence" value="ECO:0007669"/>
    <property type="project" value="InterPro"/>
</dbReference>
<dbReference type="OMA" id="ICFFSMY"/>